<organism evidence="11 12">
    <name type="scientific">Candidatus Atelocyanobacterium thalassa isolate SIO64986</name>
    <dbReference type="NCBI Taxonomy" id="1527444"/>
    <lineage>
        <taxon>Bacteria</taxon>
        <taxon>Bacillati</taxon>
        <taxon>Cyanobacteriota</taxon>
        <taxon>Cyanophyceae</taxon>
        <taxon>Oscillatoriophycideae</taxon>
        <taxon>Chroococcales</taxon>
        <taxon>Aphanothecaceae</taxon>
        <taxon>Candidatus Atelocyanobacterium</taxon>
        <taxon>Candidatus Atelocyanobacterium thalassae</taxon>
    </lineage>
</organism>
<comment type="similarity">
    <text evidence="3 9">Belongs to the PsaJ family.</text>
</comment>
<name>A0A086CGG2_9CHRO</name>
<dbReference type="HAMAP" id="MF_00522">
    <property type="entry name" value="PSI_PsaJ"/>
    <property type="match status" value="1"/>
</dbReference>
<comment type="caution">
    <text evidence="11">The sequence shown here is derived from an EMBL/GenBank/DDBJ whole genome shotgun (WGS) entry which is preliminary data.</text>
</comment>
<evidence type="ECO:0000256" key="5">
    <source>
        <dbReference type="ARBA" id="ARBA00022692"/>
    </source>
</evidence>
<dbReference type="STRING" id="1527444.ucyna2_00901"/>
<dbReference type="GO" id="GO:0031676">
    <property type="term" value="C:plasma membrane-derived thylakoid membrane"/>
    <property type="evidence" value="ECO:0007669"/>
    <property type="project" value="UniProtKB-SubCell"/>
</dbReference>
<dbReference type="eggNOG" id="ENOG5033A5A">
    <property type="taxonomic scope" value="Bacteria"/>
</dbReference>
<dbReference type="PATRIC" id="fig|1527444.3.peg.854"/>
<dbReference type="PANTHER" id="PTHR36082">
    <property type="match status" value="1"/>
</dbReference>
<evidence type="ECO:0000256" key="2">
    <source>
        <dbReference type="ARBA" id="ARBA00004376"/>
    </source>
</evidence>
<dbReference type="InterPro" id="IPR036062">
    <property type="entry name" value="PSI_PsaJ_sf"/>
</dbReference>
<evidence type="ECO:0000313" key="11">
    <source>
        <dbReference type="EMBL" id="KFF41276.1"/>
    </source>
</evidence>
<dbReference type="Proteomes" id="UP000028922">
    <property type="component" value="Unassembled WGS sequence"/>
</dbReference>
<dbReference type="GO" id="GO:0009522">
    <property type="term" value="C:photosystem I"/>
    <property type="evidence" value="ECO:0007669"/>
    <property type="project" value="UniProtKB-KW"/>
</dbReference>
<keyword evidence="5 9" id="KW-0812">Transmembrane</keyword>
<keyword evidence="9" id="KW-0602">Photosynthesis</keyword>
<dbReference type="InterPro" id="IPR002615">
    <property type="entry name" value="PSI_PsaJ"/>
</dbReference>
<dbReference type="GO" id="GO:0015979">
    <property type="term" value="P:photosynthesis"/>
    <property type="evidence" value="ECO:0007669"/>
    <property type="project" value="UniProtKB-UniRule"/>
</dbReference>
<evidence type="ECO:0000256" key="6">
    <source>
        <dbReference type="ARBA" id="ARBA00022989"/>
    </source>
</evidence>
<evidence type="ECO:0000256" key="8">
    <source>
        <dbReference type="ARBA" id="ARBA00023136"/>
    </source>
</evidence>
<evidence type="ECO:0000256" key="3">
    <source>
        <dbReference type="ARBA" id="ARBA00006318"/>
    </source>
</evidence>
<evidence type="ECO:0000256" key="9">
    <source>
        <dbReference type="HAMAP-Rule" id="MF_00522"/>
    </source>
</evidence>
<keyword evidence="9" id="KW-0603">Photosystem I</keyword>
<dbReference type="PANTHER" id="PTHR36082:SF2">
    <property type="entry name" value="PHOTOSYSTEM I REACTION CENTER SUBUNIT IX"/>
    <property type="match status" value="1"/>
</dbReference>
<keyword evidence="6 9" id="KW-1133">Transmembrane helix</keyword>
<sequence length="42" mass="4796">MENLTKFLSTAPILIMVLLTFTAGLLIEFNRFFPDLLFHPLG</sequence>
<dbReference type="AlphaFoldDB" id="A0A086CGG2"/>
<keyword evidence="7 9" id="KW-0793">Thylakoid</keyword>
<evidence type="ECO:0000256" key="7">
    <source>
        <dbReference type="ARBA" id="ARBA00023078"/>
    </source>
</evidence>
<proteinExistence type="inferred from homology"/>
<evidence type="ECO:0000256" key="1">
    <source>
        <dbReference type="ARBA" id="ARBA00002115"/>
    </source>
</evidence>
<comment type="function">
    <text evidence="1 9">May help in the organization of the PsaE and PsaF subunits.</text>
</comment>
<gene>
    <name evidence="9" type="primary">psaJ</name>
    <name evidence="11" type="ORF">ucyna2_00901</name>
</gene>
<keyword evidence="8 9" id="KW-0472">Membrane</keyword>
<dbReference type="Gene3D" id="1.20.5.510">
    <property type="entry name" value="Single helix bin"/>
    <property type="match status" value="1"/>
</dbReference>
<dbReference type="NCBIfam" id="NF002743">
    <property type="entry name" value="PRK02733.1"/>
    <property type="match status" value="1"/>
</dbReference>
<dbReference type="SUPFAM" id="SSF81544">
    <property type="entry name" value="Subunit IX of photosystem I reaction centre, PsaJ"/>
    <property type="match status" value="1"/>
</dbReference>
<protein>
    <recommendedName>
        <fullName evidence="4 9">Photosystem I reaction center subunit IX</fullName>
    </recommendedName>
</protein>
<evidence type="ECO:0000313" key="12">
    <source>
        <dbReference type="Proteomes" id="UP000028922"/>
    </source>
</evidence>
<evidence type="ECO:0000256" key="4">
    <source>
        <dbReference type="ARBA" id="ARBA00019868"/>
    </source>
</evidence>
<reference evidence="11 12" key="1">
    <citation type="submission" date="2014-08" db="EMBL/GenBank/DDBJ databases">
        <title>Comparative genomics reveals surprising divergence of two closely related strains of uncultivated UCYN-A cyanobacteria.</title>
        <authorList>
            <person name="Bombar D."/>
            <person name="Heller P."/>
            <person name="Sanchez-Baracaldo P."/>
            <person name="Carter B.J."/>
            <person name="Zert J.P."/>
        </authorList>
    </citation>
    <scope>NUCLEOTIDE SEQUENCE [LARGE SCALE GENOMIC DNA]</scope>
</reference>
<evidence type="ECO:0000256" key="10">
    <source>
        <dbReference type="SAM" id="Phobius"/>
    </source>
</evidence>
<accession>A0A086CGG2</accession>
<comment type="subcellular location">
    <subcellularLocation>
        <location evidence="2 9">Cellular thylakoid membrane</location>
        <topology evidence="2 9">Single-pass membrane protein</topology>
    </subcellularLocation>
</comment>
<dbReference type="Pfam" id="PF01701">
    <property type="entry name" value="PSI_PsaJ"/>
    <property type="match status" value="1"/>
</dbReference>
<dbReference type="EMBL" id="JPSP01000010">
    <property type="protein sequence ID" value="KFF41276.1"/>
    <property type="molecule type" value="Genomic_DNA"/>
</dbReference>
<feature type="transmembrane region" description="Helical" evidence="10">
    <location>
        <begin position="7"/>
        <end position="27"/>
    </location>
</feature>